<evidence type="ECO:0000313" key="3">
    <source>
        <dbReference type="EMBL" id="KAF9529301.1"/>
    </source>
</evidence>
<gene>
    <name evidence="3" type="ORF">CPB83DRAFT_853046</name>
</gene>
<feature type="compositionally biased region" description="Low complexity" evidence="1">
    <location>
        <begin position="457"/>
        <end position="469"/>
    </location>
</feature>
<evidence type="ECO:0000256" key="1">
    <source>
        <dbReference type="SAM" id="MobiDB-lite"/>
    </source>
</evidence>
<protein>
    <recommendedName>
        <fullName evidence="2">Arrestin-like N-terminal domain-containing protein</fullName>
    </recommendedName>
</protein>
<accession>A0A9P6EGR9</accession>
<organism evidence="3 4">
    <name type="scientific">Crepidotus variabilis</name>
    <dbReference type="NCBI Taxonomy" id="179855"/>
    <lineage>
        <taxon>Eukaryota</taxon>
        <taxon>Fungi</taxon>
        <taxon>Dikarya</taxon>
        <taxon>Basidiomycota</taxon>
        <taxon>Agaricomycotina</taxon>
        <taxon>Agaricomycetes</taxon>
        <taxon>Agaricomycetidae</taxon>
        <taxon>Agaricales</taxon>
        <taxon>Agaricineae</taxon>
        <taxon>Crepidotaceae</taxon>
        <taxon>Crepidotus</taxon>
    </lineage>
</organism>
<evidence type="ECO:0000313" key="4">
    <source>
        <dbReference type="Proteomes" id="UP000807306"/>
    </source>
</evidence>
<comment type="caution">
    <text evidence="3">The sequence shown here is derived from an EMBL/GenBank/DDBJ whole genome shotgun (WGS) entry which is preliminary data.</text>
</comment>
<name>A0A9P6EGR9_9AGAR</name>
<dbReference type="AlphaFoldDB" id="A0A9P6EGR9"/>
<dbReference type="Pfam" id="PF00339">
    <property type="entry name" value="Arrestin_N"/>
    <property type="match status" value="1"/>
</dbReference>
<dbReference type="OrthoDB" id="2880459at2759"/>
<feature type="region of interest" description="Disordered" evidence="1">
    <location>
        <begin position="446"/>
        <end position="469"/>
    </location>
</feature>
<dbReference type="Proteomes" id="UP000807306">
    <property type="component" value="Unassembled WGS sequence"/>
</dbReference>
<dbReference type="Gene3D" id="2.60.40.640">
    <property type="match status" value="1"/>
</dbReference>
<reference evidence="3" key="1">
    <citation type="submission" date="2020-11" db="EMBL/GenBank/DDBJ databases">
        <authorList>
            <consortium name="DOE Joint Genome Institute"/>
            <person name="Ahrendt S."/>
            <person name="Riley R."/>
            <person name="Andreopoulos W."/>
            <person name="Labutti K."/>
            <person name="Pangilinan J."/>
            <person name="Ruiz-Duenas F.J."/>
            <person name="Barrasa J.M."/>
            <person name="Sanchez-Garcia M."/>
            <person name="Camarero S."/>
            <person name="Miyauchi S."/>
            <person name="Serrano A."/>
            <person name="Linde D."/>
            <person name="Babiker R."/>
            <person name="Drula E."/>
            <person name="Ayuso-Fernandez I."/>
            <person name="Pacheco R."/>
            <person name="Padilla G."/>
            <person name="Ferreira P."/>
            <person name="Barriuso J."/>
            <person name="Kellner H."/>
            <person name="Castanera R."/>
            <person name="Alfaro M."/>
            <person name="Ramirez L."/>
            <person name="Pisabarro A.G."/>
            <person name="Kuo A."/>
            <person name="Tritt A."/>
            <person name="Lipzen A."/>
            <person name="He G."/>
            <person name="Yan M."/>
            <person name="Ng V."/>
            <person name="Cullen D."/>
            <person name="Martin F."/>
            <person name="Rosso M.-N."/>
            <person name="Henrissat B."/>
            <person name="Hibbett D."/>
            <person name="Martinez A.T."/>
            <person name="Grigoriev I.V."/>
        </authorList>
    </citation>
    <scope>NUCLEOTIDE SEQUENCE</scope>
    <source>
        <strain evidence="3">CBS 506.95</strain>
    </source>
</reference>
<feature type="region of interest" description="Disordered" evidence="1">
    <location>
        <begin position="1"/>
        <end position="47"/>
    </location>
</feature>
<dbReference type="InterPro" id="IPR011021">
    <property type="entry name" value="Arrestin-like_N"/>
</dbReference>
<dbReference type="InterPro" id="IPR014752">
    <property type="entry name" value="Arrestin-like_C"/>
</dbReference>
<feature type="domain" description="Arrestin-like N-terminal" evidence="2">
    <location>
        <begin position="82"/>
        <end position="189"/>
    </location>
</feature>
<evidence type="ECO:0000259" key="2">
    <source>
        <dbReference type="Pfam" id="PF00339"/>
    </source>
</evidence>
<keyword evidence="4" id="KW-1185">Reference proteome</keyword>
<feature type="compositionally biased region" description="Low complexity" evidence="1">
    <location>
        <begin position="13"/>
        <end position="47"/>
    </location>
</feature>
<proteinExistence type="predicted"/>
<sequence>MQVHNPLTRRINLTLPGLPDLPSPSSRGYASSSLPPSPTTTTTTTSSTSISRIKAYNFDIDRKGKPLAVLTLYANGDHSPSTPTFVEGQPIKGQLKLDLEKAENFLNINIRVQGKLSMVTGPTESDQVIFLDIVHPLWSQSVGDPRHTATSFTSWSPDPFRAMMDPFNGKLPEGVYVWHFTIELPKYVVVPVGSDRPQTFKLPPSFVEKNVGATIVYDVTAKLTTNSLLRTTHRTTAKYDFIPSTRPPPFLPMRAAAYRDGVPLPPPSIDEEGWHASKPAQFTGLLFKNKVVYLDCIATSLLVLKLVYARGTVIPLFLEISGQDTQAVALLSSPLAVFCRLRRTIKFHNNGKRLGDKQQWKDGFSHSQVATWRKVEDRQRTSDNSKKRACLQGELLLSNTLKPTSALAYFEIKYSVVLLPFAITGFDAEGKTELIKEPVEIVTGTGYAPGRRSTRMSTPSSLASSDISSPIPEVPVRREVRDRGFI</sequence>
<dbReference type="EMBL" id="MU157847">
    <property type="protein sequence ID" value="KAF9529301.1"/>
    <property type="molecule type" value="Genomic_DNA"/>
</dbReference>